<dbReference type="VEuPathDB" id="VectorBase:ADAR2_001243"/>
<evidence type="ECO:0000313" key="2">
    <source>
        <dbReference type="EMBL" id="MBW69026.1"/>
    </source>
</evidence>
<reference evidence="2" key="1">
    <citation type="submission" date="2018-01" db="EMBL/GenBank/DDBJ databases">
        <title>An insight into the sialome of Amazonian anophelines.</title>
        <authorList>
            <person name="Ribeiro J.M."/>
            <person name="Scarpassa V."/>
            <person name="Calvo E."/>
        </authorList>
    </citation>
    <scope>NUCLEOTIDE SEQUENCE</scope>
</reference>
<evidence type="ECO:0008006" key="3">
    <source>
        <dbReference type="Google" id="ProtNLM"/>
    </source>
</evidence>
<dbReference type="EMBL" id="GGFL01004848">
    <property type="protein sequence ID" value="MBW69026.1"/>
    <property type="molecule type" value="Transcribed_RNA"/>
</dbReference>
<protein>
    <recommendedName>
        <fullName evidence="3">Cyclin-dependent kinase 2-interacting protein</fullName>
    </recommendedName>
</protein>
<feature type="region of interest" description="Disordered" evidence="1">
    <location>
        <begin position="1"/>
        <end position="24"/>
    </location>
</feature>
<sequence>MNITPERHHNISRLKSPKTPTQDSAGTVACLRINALMTGVVEHNQKWKIAVDKGSQFCSAIKNSLKEILQSSAQTPYPENVSVYCNKLAILITILEDALSNVENGVVLLKSFAHALEGNEIVGTTWNMGRIVSAMEAIFASYKQEIETRKHICENIAHSLTVDELLLYVCTWNSMMDVERDRELLFRMIMYEFGLNE</sequence>
<dbReference type="AlphaFoldDB" id="A0A2M4CUK1"/>
<accession>A0A2M4CUK1</accession>
<proteinExistence type="predicted"/>
<evidence type="ECO:0000256" key="1">
    <source>
        <dbReference type="SAM" id="MobiDB-lite"/>
    </source>
</evidence>
<organism evidence="2">
    <name type="scientific">Anopheles darlingi</name>
    <name type="common">Mosquito</name>
    <dbReference type="NCBI Taxonomy" id="43151"/>
    <lineage>
        <taxon>Eukaryota</taxon>
        <taxon>Metazoa</taxon>
        <taxon>Ecdysozoa</taxon>
        <taxon>Arthropoda</taxon>
        <taxon>Hexapoda</taxon>
        <taxon>Insecta</taxon>
        <taxon>Pterygota</taxon>
        <taxon>Neoptera</taxon>
        <taxon>Endopterygota</taxon>
        <taxon>Diptera</taxon>
        <taxon>Nematocera</taxon>
        <taxon>Culicoidea</taxon>
        <taxon>Culicidae</taxon>
        <taxon>Anophelinae</taxon>
        <taxon>Anopheles</taxon>
    </lineage>
</organism>
<name>A0A2M4CUK1_ANODA</name>
<dbReference type="VEuPathDB" id="VectorBase:ADAC007107"/>